<feature type="non-terminal residue" evidence="2">
    <location>
        <position position="1"/>
    </location>
</feature>
<sequence>VVRRSQRQFRHENQKILLILDNMTNHFDSNLNNSDKEPNNSVSQQDHSCVHPRSNSNILVSKRGCGYSHSCPRLNNTTPVNQRD</sequence>
<feature type="region of interest" description="Disordered" evidence="1">
    <location>
        <begin position="29"/>
        <end position="54"/>
    </location>
</feature>
<proteinExistence type="predicted"/>
<comment type="caution">
    <text evidence="2">The sequence shown here is derived from an EMBL/GenBank/DDBJ whole genome shotgun (WGS) entry which is preliminary data.</text>
</comment>
<evidence type="ECO:0000313" key="2">
    <source>
        <dbReference type="EMBL" id="CAG8853458.1"/>
    </source>
</evidence>
<keyword evidence="3" id="KW-1185">Reference proteome</keyword>
<reference evidence="2 3" key="1">
    <citation type="submission" date="2021-06" db="EMBL/GenBank/DDBJ databases">
        <authorList>
            <person name="Kallberg Y."/>
            <person name="Tangrot J."/>
            <person name="Rosling A."/>
        </authorList>
    </citation>
    <scope>NUCLEOTIDE SEQUENCE [LARGE SCALE GENOMIC DNA]</scope>
    <source>
        <strain evidence="2 3">120-4 pot B 10/14</strain>
    </source>
</reference>
<feature type="non-terminal residue" evidence="2">
    <location>
        <position position="84"/>
    </location>
</feature>
<dbReference type="Proteomes" id="UP000789901">
    <property type="component" value="Unassembled WGS sequence"/>
</dbReference>
<organism evidence="2 3">
    <name type="scientific">Gigaspora margarita</name>
    <dbReference type="NCBI Taxonomy" id="4874"/>
    <lineage>
        <taxon>Eukaryota</taxon>
        <taxon>Fungi</taxon>
        <taxon>Fungi incertae sedis</taxon>
        <taxon>Mucoromycota</taxon>
        <taxon>Glomeromycotina</taxon>
        <taxon>Glomeromycetes</taxon>
        <taxon>Diversisporales</taxon>
        <taxon>Gigasporaceae</taxon>
        <taxon>Gigaspora</taxon>
    </lineage>
</organism>
<accession>A0ABN7XDU2</accession>
<dbReference type="EMBL" id="CAJVQB010124480">
    <property type="protein sequence ID" value="CAG8853458.1"/>
    <property type="molecule type" value="Genomic_DNA"/>
</dbReference>
<protein>
    <submittedName>
        <fullName evidence="2">31170_t:CDS:1</fullName>
    </submittedName>
</protein>
<gene>
    <name evidence="2" type="ORF">GMARGA_LOCUS42279</name>
</gene>
<name>A0ABN7XDU2_GIGMA</name>
<evidence type="ECO:0000256" key="1">
    <source>
        <dbReference type="SAM" id="MobiDB-lite"/>
    </source>
</evidence>
<evidence type="ECO:0000313" key="3">
    <source>
        <dbReference type="Proteomes" id="UP000789901"/>
    </source>
</evidence>